<sequence length="178" mass="20394">MVPNIRSPGKVAYDKFALWGISHWREQRKYFYAFARGMQLRGDVYLVVSQAWEIISEIEHAFEDKQYQPEGILELFRKLHNDVKNIHEELAEYINTPIGIVLPSTGIPDNMCDVPFRDNSPPLDISKDQFEGFSDSNDDYSSSDDDSLYSKDIDYVDASPPDSELVSLEVVEIVIPEV</sequence>
<evidence type="ECO:0000313" key="3">
    <source>
        <dbReference type="Proteomes" id="UP001151760"/>
    </source>
</evidence>
<reference evidence="2" key="2">
    <citation type="submission" date="2022-01" db="EMBL/GenBank/DDBJ databases">
        <authorList>
            <person name="Yamashiro T."/>
            <person name="Shiraishi A."/>
            <person name="Satake H."/>
            <person name="Nakayama K."/>
        </authorList>
    </citation>
    <scope>NUCLEOTIDE SEQUENCE</scope>
</reference>
<accession>A0ABQ5C8E5</accession>
<reference evidence="2" key="1">
    <citation type="journal article" date="2022" name="Int. J. Mol. Sci.">
        <title>Draft Genome of Tanacetum Coccineum: Genomic Comparison of Closely Related Tanacetum-Family Plants.</title>
        <authorList>
            <person name="Yamashiro T."/>
            <person name="Shiraishi A."/>
            <person name="Nakayama K."/>
            <person name="Satake H."/>
        </authorList>
    </citation>
    <scope>NUCLEOTIDE SEQUENCE</scope>
</reference>
<organism evidence="2 3">
    <name type="scientific">Tanacetum coccineum</name>
    <dbReference type="NCBI Taxonomy" id="301880"/>
    <lineage>
        <taxon>Eukaryota</taxon>
        <taxon>Viridiplantae</taxon>
        <taxon>Streptophyta</taxon>
        <taxon>Embryophyta</taxon>
        <taxon>Tracheophyta</taxon>
        <taxon>Spermatophyta</taxon>
        <taxon>Magnoliopsida</taxon>
        <taxon>eudicotyledons</taxon>
        <taxon>Gunneridae</taxon>
        <taxon>Pentapetalae</taxon>
        <taxon>asterids</taxon>
        <taxon>campanulids</taxon>
        <taxon>Asterales</taxon>
        <taxon>Asteraceae</taxon>
        <taxon>Asteroideae</taxon>
        <taxon>Anthemideae</taxon>
        <taxon>Anthemidinae</taxon>
        <taxon>Tanacetum</taxon>
    </lineage>
</organism>
<dbReference type="Proteomes" id="UP001151760">
    <property type="component" value="Unassembled WGS sequence"/>
</dbReference>
<feature type="region of interest" description="Disordered" evidence="1">
    <location>
        <begin position="129"/>
        <end position="154"/>
    </location>
</feature>
<evidence type="ECO:0000256" key="1">
    <source>
        <dbReference type="SAM" id="MobiDB-lite"/>
    </source>
</evidence>
<gene>
    <name evidence="2" type="ORF">Tco_0892230</name>
</gene>
<keyword evidence="3" id="KW-1185">Reference proteome</keyword>
<proteinExistence type="predicted"/>
<evidence type="ECO:0000313" key="2">
    <source>
        <dbReference type="EMBL" id="GJT22293.1"/>
    </source>
</evidence>
<feature type="compositionally biased region" description="Acidic residues" evidence="1">
    <location>
        <begin position="136"/>
        <end position="147"/>
    </location>
</feature>
<name>A0ABQ5C8E5_9ASTR</name>
<dbReference type="EMBL" id="BQNB010013957">
    <property type="protein sequence ID" value="GJT22293.1"/>
    <property type="molecule type" value="Genomic_DNA"/>
</dbReference>
<protein>
    <submittedName>
        <fullName evidence="2">Uncharacterized protein</fullName>
    </submittedName>
</protein>
<comment type="caution">
    <text evidence="2">The sequence shown here is derived from an EMBL/GenBank/DDBJ whole genome shotgun (WGS) entry which is preliminary data.</text>
</comment>